<protein>
    <recommendedName>
        <fullName evidence="4">Methyl-accepting transducer domain-containing protein</fullName>
    </recommendedName>
</protein>
<accession>A0A2V2NL02</accession>
<dbReference type="GO" id="GO:0016020">
    <property type="term" value="C:membrane"/>
    <property type="evidence" value="ECO:0007669"/>
    <property type="project" value="InterPro"/>
</dbReference>
<dbReference type="PANTHER" id="PTHR32089">
    <property type="entry name" value="METHYL-ACCEPTING CHEMOTAXIS PROTEIN MCPB"/>
    <property type="match status" value="1"/>
</dbReference>
<dbReference type="PROSITE" id="PS50111">
    <property type="entry name" value="CHEMOTAXIS_TRANSDUC_2"/>
    <property type="match status" value="1"/>
</dbReference>
<evidence type="ECO:0000313" key="5">
    <source>
        <dbReference type="EMBL" id="PWR76013.1"/>
    </source>
</evidence>
<dbReference type="Proteomes" id="UP000245934">
    <property type="component" value="Unassembled WGS sequence"/>
</dbReference>
<dbReference type="NCBIfam" id="TIGR00229">
    <property type="entry name" value="sensory_box"/>
    <property type="match status" value="2"/>
</dbReference>
<evidence type="ECO:0000256" key="1">
    <source>
        <dbReference type="ARBA" id="ARBA00023224"/>
    </source>
</evidence>
<dbReference type="OrthoDB" id="8523at2157"/>
<name>A0A2V2NL02_9EURY</name>
<evidence type="ECO:0000256" key="3">
    <source>
        <dbReference type="PROSITE-ProRule" id="PRU00284"/>
    </source>
</evidence>
<keyword evidence="1 3" id="KW-0807">Transducer</keyword>
<reference evidence="5 6" key="1">
    <citation type="submission" date="2018-05" db="EMBL/GenBank/DDBJ databases">
        <title>Draft genome of Methanospirillum stamsii Pt1.</title>
        <authorList>
            <person name="Dueholm M.S."/>
            <person name="Nielsen P.H."/>
            <person name="Bakmann L.F."/>
            <person name="Otzen D.E."/>
        </authorList>
    </citation>
    <scope>NUCLEOTIDE SEQUENCE [LARGE SCALE GENOMIC DNA]</scope>
    <source>
        <strain evidence="5 6">Pt1</strain>
    </source>
</reference>
<dbReference type="CDD" id="cd00130">
    <property type="entry name" value="PAS"/>
    <property type="match status" value="2"/>
</dbReference>
<dbReference type="Pfam" id="PF13426">
    <property type="entry name" value="PAS_9"/>
    <property type="match status" value="2"/>
</dbReference>
<dbReference type="GeneID" id="97608516"/>
<dbReference type="Gene3D" id="1.10.287.950">
    <property type="entry name" value="Methyl-accepting chemotaxis protein"/>
    <property type="match status" value="1"/>
</dbReference>
<dbReference type="Pfam" id="PF00015">
    <property type="entry name" value="MCPsignal"/>
    <property type="match status" value="1"/>
</dbReference>
<evidence type="ECO:0000259" key="4">
    <source>
        <dbReference type="PROSITE" id="PS50111"/>
    </source>
</evidence>
<dbReference type="Gene3D" id="1.20.120.1530">
    <property type="match status" value="1"/>
</dbReference>
<dbReference type="GO" id="GO:0007165">
    <property type="term" value="P:signal transduction"/>
    <property type="evidence" value="ECO:0007669"/>
    <property type="project" value="UniProtKB-KW"/>
</dbReference>
<dbReference type="CDD" id="cd11386">
    <property type="entry name" value="MCP_signal"/>
    <property type="match status" value="1"/>
</dbReference>
<dbReference type="SUPFAM" id="SSF55785">
    <property type="entry name" value="PYP-like sensor domain (PAS domain)"/>
    <property type="match status" value="2"/>
</dbReference>
<dbReference type="InterPro" id="IPR000014">
    <property type="entry name" value="PAS"/>
</dbReference>
<dbReference type="InterPro" id="IPR004089">
    <property type="entry name" value="MCPsignal_dom"/>
</dbReference>
<comment type="similarity">
    <text evidence="2">Belongs to the methyl-accepting chemotaxis (MCP) protein family.</text>
</comment>
<dbReference type="AlphaFoldDB" id="A0A2V2NL02"/>
<dbReference type="InterPro" id="IPR035965">
    <property type="entry name" value="PAS-like_dom_sf"/>
</dbReference>
<evidence type="ECO:0000313" key="6">
    <source>
        <dbReference type="Proteomes" id="UP000245934"/>
    </source>
</evidence>
<keyword evidence="6" id="KW-1185">Reference proteome</keyword>
<dbReference type="SUPFAM" id="SSF58104">
    <property type="entry name" value="Methyl-accepting chemotaxis protein (MCP) signaling domain"/>
    <property type="match status" value="1"/>
</dbReference>
<gene>
    <name evidence="5" type="ORF">DLD82_01595</name>
</gene>
<comment type="caution">
    <text evidence="5">The sequence shown here is derived from an EMBL/GenBank/DDBJ whole genome shotgun (WGS) entry which is preliminary data.</text>
</comment>
<dbReference type="EMBL" id="QGMZ01000005">
    <property type="protein sequence ID" value="PWR76013.1"/>
    <property type="molecule type" value="Genomic_DNA"/>
</dbReference>
<proteinExistence type="inferred from homology"/>
<dbReference type="SMART" id="SM00283">
    <property type="entry name" value="MA"/>
    <property type="match status" value="1"/>
</dbReference>
<dbReference type="RefSeq" id="WP_109939363.1">
    <property type="nucleotide sequence ID" value="NZ_CP176366.1"/>
</dbReference>
<dbReference type="Gene3D" id="3.30.450.20">
    <property type="entry name" value="PAS domain"/>
    <property type="match status" value="2"/>
</dbReference>
<organism evidence="5 6">
    <name type="scientific">Methanospirillum stamsii</name>
    <dbReference type="NCBI Taxonomy" id="1277351"/>
    <lineage>
        <taxon>Archaea</taxon>
        <taxon>Methanobacteriati</taxon>
        <taxon>Methanobacteriota</taxon>
        <taxon>Stenosarchaea group</taxon>
        <taxon>Methanomicrobia</taxon>
        <taxon>Methanomicrobiales</taxon>
        <taxon>Methanospirillaceae</taxon>
        <taxon>Methanospirillum</taxon>
    </lineage>
</organism>
<dbReference type="Pfam" id="PF18947">
    <property type="entry name" value="HAMP_2"/>
    <property type="match status" value="1"/>
</dbReference>
<sequence>MTDSEIEIIGQMCPEMLNEVPVAVLLIENGIFVYCNQAAVQIFKASSPNQIIGKPPGILSPAVQSDGQSSNEKAIAIITDAMNGNPQKFEWIHTRMDGTPFFAEVTLARIMMNGRVFLQTNIIDIEHKKRQTEDLRNILNGASAAILLIHEGVFSYCNKAAFEIFGISKESDLIGKPPGLFSPEFQSDGSPSDQKSMFYISQAMKGNTQRFEWVHKRPDGTLFDADVGLNRVNIDNKTYLQTTIFDVTTQKRQIKEMEQLNGFLHKEVNRLAKNLSSLSEGSFDLDFTVSKPDEFTHDAFELFEKINVSLKDAIDSIRIMIEDANLLSDSALMGTLDVRADIQRHKGEFSHIVEGMNRVLDSVMEPVREAYRVSEEYSRYHFSAEFNPEIPVKGEFLRFKDALNTIGTSISDAIHNLKSEADSLSHNASNAKTGVDDVSRGAQEIAKNAEQTSQNADKALEGIDQVLQGMSDLTTMVSEIAASTDEASKLSVETNDLAQKGIESAGDAEKGMESITSSSHEVDVIVSEIQNEMSQIRKIVNIITDIANQTNLLALNAAIEAARAGEAGRGFAVVAAEVKALAQESRSSAESISDMIQALESKSEKAGNAIDMSVKAVEDGNRALAITLDVFKELSQSVGTISDKMTFVAQSIESQAASFEEITASANEMSILVKKTADDATHSSATSEEALAVVAQINSVIDAINSAVSSMNHEMSQFSLKK</sequence>
<feature type="domain" description="Methyl-accepting transducer" evidence="4">
    <location>
        <begin position="434"/>
        <end position="670"/>
    </location>
</feature>
<dbReference type="InterPro" id="IPR003660">
    <property type="entry name" value="HAMP_dom"/>
</dbReference>
<dbReference type="PANTHER" id="PTHR32089:SF112">
    <property type="entry name" value="LYSOZYME-LIKE PROTEIN-RELATED"/>
    <property type="match status" value="1"/>
</dbReference>
<dbReference type="SMART" id="SM00091">
    <property type="entry name" value="PAS"/>
    <property type="match status" value="2"/>
</dbReference>
<evidence type="ECO:0000256" key="2">
    <source>
        <dbReference type="ARBA" id="ARBA00029447"/>
    </source>
</evidence>